<evidence type="ECO:0000313" key="4">
    <source>
        <dbReference type="Proteomes" id="UP001500967"/>
    </source>
</evidence>
<dbReference type="InterPro" id="IPR001480">
    <property type="entry name" value="Bulb-type_lectin_dom"/>
</dbReference>
<organism evidence="3 4">
    <name type="scientific">Cryptosporangium japonicum</name>
    <dbReference type="NCBI Taxonomy" id="80872"/>
    <lineage>
        <taxon>Bacteria</taxon>
        <taxon>Bacillati</taxon>
        <taxon>Actinomycetota</taxon>
        <taxon>Actinomycetes</taxon>
        <taxon>Cryptosporangiales</taxon>
        <taxon>Cryptosporangiaceae</taxon>
        <taxon>Cryptosporangium</taxon>
    </lineage>
</organism>
<evidence type="ECO:0000259" key="2">
    <source>
        <dbReference type="PROSITE" id="PS50927"/>
    </source>
</evidence>
<dbReference type="PROSITE" id="PS50927">
    <property type="entry name" value="BULB_LECTIN"/>
    <property type="match status" value="1"/>
</dbReference>
<dbReference type="InterPro" id="IPR053832">
    <property type="entry name" value="DUF6924"/>
</dbReference>
<dbReference type="SUPFAM" id="SSF51110">
    <property type="entry name" value="alpha-D-mannose-specific plant lectins"/>
    <property type="match status" value="2"/>
</dbReference>
<feature type="compositionally biased region" description="Acidic residues" evidence="1">
    <location>
        <begin position="125"/>
        <end position="160"/>
    </location>
</feature>
<dbReference type="InterPro" id="IPR036426">
    <property type="entry name" value="Bulb-type_lectin_dom_sf"/>
</dbReference>
<dbReference type="Pfam" id="PF21962">
    <property type="entry name" value="DUF6924"/>
    <property type="match status" value="1"/>
</dbReference>
<evidence type="ECO:0000256" key="1">
    <source>
        <dbReference type="SAM" id="MobiDB-lite"/>
    </source>
</evidence>
<comment type="caution">
    <text evidence="3">The sequence shown here is derived from an EMBL/GenBank/DDBJ whole genome shotgun (WGS) entry which is preliminary data.</text>
</comment>
<keyword evidence="4" id="KW-1185">Reference proteome</keyword>
<reference evidence="3 4" key="1">
    <citation type="journal article" date="2019" name="Int. J. Syst. Evol. Microbiol.">
        <title>The Global Catalogue of Microorganisms (GCM) 10K type strain sequencing project: providing services to taxonomists for standard genome sequencing and annotation.</title>
        <authorList>
            <consortium name="The Broad Institute Genomics Platform"/>
            <consortium name="The Broad Institute Genome Sequencing Center for Infectious Disease"/>
            <person name="Wu L."/>
            <person name="Ma J."/>
        </authorList>
    </citation>
    <scope>NUCLEOTIDE SEQUENCE [LARGE SCALE GENOMIC DNA]</scope>
    <source>
        <strain evidence="3 4">JCM 10425</strain>
    </source>
</reference>
<evidence type="ECO:0000313" key="3">
    <source>
        <dbReference type="EMBL" id="GAA0239507.1"/>
    </source>
</evidence>
<feature type="domain" description="Bulb-type lectin" evidence="2">
    <location>
        <begin position="1"/>
        <end position="135"/>
    </location>
</feature>
<dbReference type="EMBL" id="BAAAGX010000010">
    <property type="protein sequence ID" value="GAA0239507.1"/>
    <property type="molecule type" value="Genomic_DNA"/>
</dbReference>
<accession>A0ABN0U5M7</accession>
<dbReference type="Proteomes" id="UP001500967">
    <property type="component" value="Unassembled WGS sequence"/>
</dbReference>
<dbReference type="RefSeq" id="WP_344649038.1">
    <property type="nucleotide sequence ID" value="NZ_BAAAGX010000010.1"/>
</dbReference>
<sequence length="435" mass="48606">MSSTDHALVLRAGEQMAERAVCSPDGVYVLVQQHDGNLVIYRTVDDEAVWASGTMFQDSPDLDLVTDTEARPGVLRLRNDGELEVIDADGEQEWSADARGRRLVLENSGQAVLLTDEGERAWETPEPDSYDDEDSYDEDSYDEDSYDEDSDDEEDDDEDREPGLGPWSAVPDGRRLRRGQVLRWQTLTSDNGRYTLVSTREGFVYLRQVGGPVLWIHYLGQLRGLQLTTDGLLRDRNVEDECRPVRFLGVPEDLRAAELSVADDGRIRLTDESGTVVWASARPEELGPYPSLPRPRASIDLTGIQDFDVLVVKTAFGSEDDWNRLADQVRRSEFDDENTLFVIDAPVWAGAGPNEVVSALLDHGGDLPDVVFLYDEESVANRKTLLAVDLGAATDPDDEEDPDEEIPRFRIEPDRAGPMAVNLGLGNMDFDDWRD</sequence>
<dbReference type="Gene3D" id="2.90.10.10">
    <property type="entry name" value="Bulb-type lectin domain"/>
    <property type="match status" value="1"/>
</dbReference>
<proteinExistence type="predicted"/>
<dbReference type="Gene3D" id="2.90.10.30">
    <property type="match status" value="1"/>
</dbReference>
<feature type="region of interest" description="Disordered" evidence="1">
    <location>
        <begin position="115"/>
        <end position="172"/>
    </location>
</feature>
<protein>
    <recommendedName>
        <fullName evidence="2">Bulb-type lectin domain-containing protein</fullName>
    </recommendedName>
</protein>
<gene>
    <name evidence="3" type="ORF">GCM10009539_26000</name>
</gene>
<name>A0ABN0U5M7_9ACTN</name>